<dbReference type="Proteomes" id="UP001162640">
    <property type="component" value="Unassembled WGS sequence"/>
</dbReference>
<feature type="region of interest" description="Disordered" evidence="1">
    <location>
        <begin position="157"/>
        <end position="193"/>
    </location>
</feature>
<accession>A0A9W7EBI5</accession>
<protein>
    <submittedName>
        <fullName evidence="2">Uncharacterized protein</fullName>
    </submittedName>
</protein>
<reference evidence="3" key="1">
    <citation type="journal article" date="2023" name="Commun. Biol.">
        <title>Genome analysis of Parmales, the sister group of diatoms, reveals the evolutionary specialization of diatoms from phago-mixotrophs to photoautotrophs.</title>
        <authorList>
            <person name="Ban H."/>
            <person name="Sato S."/>
            <person name="Yoshikawa S."/>
            <person name="Yamada K."/>
            <person name="Nakamura Y."/>
            <person name="Ichinomiya M."/>
            <person name="Sato N."/>
            <person name="Blanc-Mathieu R."/>
            <person name="Endo H."/>
            <person name="Kuwata A."/>
            <person name="Ogata H."/>
        </authorList>
    </citation>
    <scope>NUCLEOTIDE SEQUENCE [LARGE SCALE GENOMIC DNA]</scope>
</reference>
<sequence length="248" mass="26469">MGRKKRKLDAPTAHCPLPGLGGSIPPPPPPPPTGGEKTSFEVKKYRYDASAFRSISDFINYVKNQRMATDAAFQIAGPHGAVAHKTEVWACTLSNEPIGYGRGKSRDHAINNACISSMQILRSPGWQDIVLNDDCCTQQGGILGPRHERLRSPAAYGYGNGGNVPPPAQPVQSGAPPLAVVQPPSSNPPVAPPAAAVVKPTTTVFGGATKKSVKLTMNAGKPNSNLVFFDEDECMEEKRATLSRYRVQ</sequence>
<dbReference type="AlphaFoldDB" id="A0A9W7EBI5"/>
<comment type="caution">
    <text evidence="2">The sequence shown here is derived from an EMBL/GenBank/DDBJ whole genome shotgun (WGS) entry which is preliminary data.</text>
</comment>
<dbReference type="EMBL" id="BLQM01000206">
    <property type="protein sequence ID" value="GMH75304.1"/>
    <property type="molecule type" value="Genomic_DNA"/>
</dbReference>
<feature type="compositionally biased region" description="Pro residues" evidence="1">
    <location>
        <begin position="24"/>
        <end position="33"/>
    </location>
</feature>
<evidence type="ECO:0000313" key="3">
    <source>
        <dbReference type="Proteomes" id="UP001162640"/>
    </source>
</evidence>
<organism evidence="2 3">
    <name type="scientific">Triparma laevis f. inornata</name>
    <dbReference type="NCBI Taxonomy" id="1714386"/>
    <lineage>
        <taxon>Eukaryota</taxon>
        <taxon>Sar</taxon>
        <taxon>Stramenopiles</taxon>
        <taxon>Ochrophyta</taxon>
        <taxon>Bolidophyceae</taxon>
        <taxon>Parmales</taxon>
        <taxon>Triparmaceae</taxon>
        <taxon>Triparma</taxon>
    </lineage>
</organism>
<evidence type="ECO:0000256" key="1">
    <source>
        <dbReference type="SAM" id="MobiDB-lite"/>
    </source>
</evidence>
<proteinExistence type="predicted"/>
<name>A0A9W7EBI5_9STRA</name>
<gene>
    <name evidence="2" type="ORF">TL16_g06716</name>
</gene>
<feature type="region of interest" description="Disordered" evidence="1">
    <location>
        <begin position="1"/>
        <end position="38"/>
    </location>
</feature>
<evidence type="ECO:0000313" key="2">
    <source>
        <dbReference type="EMBL" id="GMH75304.1"/>
    </source>
</evidence>